<evidence type="ECO:0000313" key="2">
    <source>
        <dbReference type="EMBL" id="SEN65274.1"/>
    </source>
</evidence>
<dbReference type="STRING" id="34002.SAMN04489859_101213"/>
<gene>
    <name evidence="2" type="ORF">SAMN04489859_101213</name>
</gene>
<reference evidence="2 3" key="1">
    <citation type="submission" date="2016-10" db="EMBL/GenBank/DDBJ databases">
        <authorList>
            <person name="de Groot N.N."/>
        </authorList>
    </citation>
    <scope>NUCLEOTIDE SEQUENCE [LARGE SCALE GENOMIC DNA]</scope>
    <source>
        <strain evidence="2 3">DSM 8512</strain>
    </source>
</reference>
<dbReference type="RefSeq" id="WP_090611894.1">
    <property type="nucleotide sequence ID" value="NZ_CP067124.1"/>
</dbReference>
<accession>A0A1H8IA36</accession>
<feature type="compositionally biased region" description="Basic and acidic residues" evidence="1">
    <location>
        <begin position="16"/>
        <end position="29"/>
    </location>
</feature>
<dbReference type="AlphaFoldDB" id="A0A1H8IA36"/>
<dbReference type="Proteomes" id="UP000199054">
    <property type="component" value="Unassembled WGS sequence"/>
</dbReference>
<feature type="compositionally biased region" description="Basic and acidic residues" evidence="1">
    <location>
        <begin position="43"/>
        <end position="53"/>
    </location>
</feature>
<name>A0A1H8IA36_9RHOB</name>
<evidence type="ECO:0000313" key="3">
    <source>
        <dbReference type="Proteomes" id="UP000199054"/>
    </source>
</evidence>
<dbReference type="OrthoDB" id="7874235at2"/>
<keyword evidence="3" id="KW-1185">Reference proteome</keyword>
<dbReference type="EMBL" id="FODE01000012">
    <property type="protein sequence ID" value="SEN65274.1"/>
    <property type="molecule type" value="Genomic_DNA"/>
</dbReference>
<evidence type="ECO:0000256" key="1">
    <source>
        <dbReference type="SAM" id="MobiDB-lite"/>
    </source>
</evidence>
<organism evidence="2 3">
    <name type="scientific">Paracoccus alcaliphilus</name>
    <dbReference type="NCBI Taxonomy" id="34002"/>
    <lineage>
        <taxon>Bacteria</taxon>
        <taxon>Pseudomonadati</taxon>
        <taxon>Pseudomonadota</taxon>
        <taxon>Alphaproteobacteria</taxon>
        <taxon>Rhodobacterales</taxon>
        <taxon>Paracoccaceae</taxon>
        <taxon>Paracoccus</taxon>
    </lineage>
</organism>
<proteinExistence type="predicted"/>
<sequence>MDEQISDQAQQGDGGTRLREYTRQEREAGMHPAIATLRSRPQTRGEENRKTAEFLRIARGRTT</sequence>
<feature type="region of interest" description="Disordered" evidence="1">
    <location>
        <begin position="1"/>
        <end position="63"/>
    </location>
</feature>
<protein>
    <submittedName>
        <fullName evidence="2">Uncharacterized protein</fullName>
    </submittedName>
</protein>
<feature type="compositionally biased region" description="Polar residues" evidence="1">
    <location>
        <begin position="1"/>
        <end position="11"/>
    </location>
</feature>